<reference evidence="1 2" key="1">
    <citation type="journal article" date="2018" name="Front. Plant Sci.">
        <title>Red Clover (Trifolium pratense) and Zigzag Clover (T. medium) - A Picture of Genomic Similarities and Differences.</title>
        <authorList>
            <person name="Dluhosova J."/>
            <person name="Istvanek J."/>
            <person name="Nedelnik J."/>
            <person name="Repkova J."/>
        </authorList>
    </citation>
    <scope>NUCLEOTIDE SEQUENCE [LARGE SCALE GENOMIC DNA]</scope>
    <source>
        <strain evidence="2">cv. 10/8</strain>
        <tissue evidence="1">Leaf</tissue>
    </source>
</reference>
<accession>A0A392QHH6</accession>
<keyword evidence="2" id="KW-1185">Reference proteome</keyword>
<sequence length="74" mass="8419">SDSKVALGDFDEPDIVPWNLRNRWGNCLMLGLNICHSHIYREGNSCADRLANHGHSLDSFMWWDTAPTVCERSS</sequence>
<comment type="caution">
    <text evidence="1">The sequence shown here is derived from an EMBL/GenBank/DDBJ whole genome shotgun (WGS) entry which is preliminary data.</text>
</comment>
<dbReference type="EMBL" id="LXQA010135323">
    <property type="protein sequence ID" value="MCI23312.1"/>
    <property type="molecule type" value="Genomic_DNA"/>
</dbReference>
<protein>
    <submittedName>
        <fullName evidence="1">Heat-shock protein</fullName>
    </submittedName>
</protein>
<proteinExistence type="predicted"/>
<organism evidence="1 2">
    <name type="scientific">Trifolium medium</name>
    <dbReference type="NCBI Taxonomy" id="97028"/>
    <lineage>
        <taxon>Eukaryota</taxon>
        <taxon>Viridiplantae</taxon>
        <taxon>Streptophyta</taxon>
        <taxon>Embryophyta</taxon>
        <taxon>Tracheophyta</taxon>
        <taxon>Spermatophyta</taxon>
        <taxon>Magnoliopsida</taxon>
        <taxon>eudicotyledons</taxon>
        <taxon>Gunneridae</taxon>
        <taxon>Pentapetalae</taxon>
        <taxon>rosids</taxon>
        <taxon>fabids</taxon>
        <taxon>Fabales</taxon>
        <taxon>Fabaceae</taxon>
        <taxon>Papilionoideae</taxon>
        <taxon>50 kb inversion clade</taxon>
        <taxon>NPAAA clade</taxon>
        <taxon>Hologalegina</taxon>
        <taxon>IRL clade</taxon>
        <taxon>Trifolieae</taxon>
        <taxon>Trifolium</taxon>
    </lineage>
</organism>
<evidence type="ECO:0000313" key="2">
    <source>
        <dbReference type="Proteomes" id="UP000265520"/>
    </source>
</evidence>
<evidence type="ECO:0000313" key="1">
    <source>
        <dbReference type="EMBL" id="MCI23312.1"/>
    </source>
</evidence>
<dbReference type="AlphaFoldDB" id="A0A392QHH6"/>
<feature type="non-terminal residue" evidence="1">
    <location>
        <position position="1"/>
    </location>
</feature>
<dbReference type="Proteomes" id="UP000265520">
    <property type="component" value="Unassembled WGS sequence"/>
</dbReference>
<name>A0A392QHH6_9FABA</name>